<keyword evidence="8" id="KW-1185">Reference proteome</keyword>
<dbReference type="Proteomes" id="UP000427906">
    <property type="component" value="Chromosome"/>
</dbReference>
<dbReference type="GO" id="GO:0016616">
    <property type="term" value="F:oxidoreductase activity, acting on the CH-OH group of donors, NAD or NADP as acceptor"/>
    <property type="evidence" value="ECO:0007669"/>
    <property type="project" value="InterPro"/>
</dbReference>
<dbReference type="GO" id="GO:0051287">
    <property type="term" value="F:NAD binding"/>
    <property type="evidence" value="ECO:0007669"/>
    <property type="project" value="InterPro"/>
</dbReference>
<evidence type="ECO:0000256" key="3">
    <source>
        <dbReference type="ARBA" id="ARBA00023027"/>
    </source>
</evidence>
<accession>A0A5K7YSK5</accession>
<proteinExistence type="inferred from homology"/>
<dbReference type="InterPro" id="IPR029753">
    <property type="entry name" value="D-isomer_DH_CS"/>
</dbReference>
<dbReference type="PANTHER" id="PTHR43761">
    <property type="entry name" value="D-ISOMER SPECIFIC 2-HYDROXYACID DEHYDROGENASE FAMILY PROTEIN (AFU_ORTHOLOGUE AFUA_1G13630)"/>
    <property type="match status" value="1"/>
</dbReference>
<evidence type="ECO:0000256" key="4">
    <source>
        <dbReference type="RuleBase" id="RU003719"/>
    </source>
</evidence>
<dbReference type="EMBL" id="AP021874">
    <property type="protein sequence ID" value="BBO71375.1"/>
    <property type="molecule type" value="Genomic_DNA"/>
</dbReference>
<dbReference type="SUPFAM" id="SSF52283">
    <property type="entry name" value="Formate/glycerate dehydrogenase catalytic domain-like"/>
    <property type="match status" value="1"/>
</dbReference>
<dbReference type="InterPro" id="IPR006139">
    <property type="entry name" value="D-isomer_2_OHA_DH_cat_dom"/>
</dbReference>
<dbReference type="InterPro" id="IPR036291">
    <property type="entry name" value="NAD(P)-bd_dom_sf"/>
</dbReference>
<dbReference type="AlphaFoldDB" id="A0A5K7YSK5"/>
<dbReference type="GO" id="GO:0003714">
    <property type="term" value="F:transcription corepressor activity"/>
    <property type="evidence" value="ECO:0007669"/>
    <property type="project" value="InterPro"/>
</dbReference>
<feature type="domain" description="D-isomer specific 2-hydroxyacid dehydrogenase NAD-binding" evidence="6">
    <location>
        <begin position="110"/>
        <end position="295"/>
    </location>
</feature>
<comment type="similarity">
    <text evidence="1 4">Belongs to the D-isomer specific 2-hydroxyacid dehydrogenase family.</text>
</comment>
<feature type="domain" description="D-isomer specific 2-hydroxyacid dehydrogenase catalytic" evidence="5">
    <location>
        <begin position="28"/>
        <end position="328"/>
    </location>
</feature>
<dbReference type="InterPro" id="IPR050418">
    <property type="entry name" value="D-iso_2-hydroxyacid_DH_PdxB"/>
</dbReference>
<keyword evidence="3" id="KW-0520">NAD</keyword>
<dbReference type="SUPFAM" id="SSF51735">
    <property type="entry name" value="NAD(P)-binding Rossmann-fold domains"/>
    <property type="match status" value="1"/>
</dbReference>
<dbReference type="InterPro" id="IPR043322">
    <property type="entry name" value="CtBP"/>
</dbReference>
<protein>
    <submittedName>
        <fullName evidence="7">Dehydrogenase</fullName>
    </submittedName>
</protein>
<gene>
    <name evidence="7" type="ORF">DSCA_53050</name>
</gene>
<evidence type="ECO:0000313" key="8">
    <source>
        <dbReference type="Proteomes" id="UP000427906"/>
    </source>
</evidence>
<evidence type="ECO:0000313" key="7">
    <source>
        <dbReference type="EMBL" id="BBO71375.1"/>
    </source>
</evidence>
<dbReference type="PANTHER" id="PTHR43761:SF1">
    <property type="entry name" value="D-ISOMER SPECIFIC 2-HYDROXYACID DEHYDROGENASE CATALYTIC DOMAIN-CONTAINING PROTEIN-RELATED"/>
    <property type="match status" value="1"/>
</dbReference>
<dbReference type="OrthoDB" id="9793626at2"/>
<name>A0A5K7YSK5_9BACT</name>
<dbReference type="Gene3D" id="3.40.50.720">
    <property type="entry name" value="NAD(P)-binding Rossmann-like Domain"/>
    <property type="match status" value="2"/>
</dbReference>
<organism evidence="7 8">
    <name type="scientific">Desulfosarcina alkanivorans</name>
    <dbReference type="NCBI Taxonomy" id="571177"/>
    <lineage>
        <taxon>Bacteria</taxon>
        <taxon>Pseudomonadati</taxon>
        <taxon>Thermodesulfobacteriota</taxon>
        <taxon>Desulfobacteria</taxon>
        <taxon>Desulfobacterales</taxon>
        <taxon>Desulfosarcinaceae</taxon>
        <taxon>Desulfosarcina</taxon>
    </lineage>
</organism>
<dbReference type="Pfam" id="PF02826">
    <property type="entry name" value="2-Hacid_dh_C"/>
    <property type="match status" value="1"/>
</dbReference>
<evidence type="ECO:0000259" key="5">
    <source>
        <dbReference type="Pfam" id="PF00389"/>
    </source>
</evidence>
<dbReference type="Pfam" id="PF00389">
    <property type="entry name" value="2-Hacid_dh"/>
    <property type="match status" value="1"/>
</dbReference>
<evidence type="ECO:0000256" key="2">
    <source>
        <dbReference type="ARBA" id="ARBA00023002"/>
    </source>
</evidence>
<dbReference type="RefSeq" id="WP_155319230.1">
    <property type="nucleotide sequence ID" value="NZ_AP021874.1"/>
</dbReference>
<dbReference type="KEGG" id="dalk:DSCA_53050"/>
<dbReference type="PROSITE" id="PS00671">
    <property type="entry name" value="D_2_HYDROXYACID_DH_3"/>
    <property type="match status" value="1"/>
</dbReference>
<evidence type="ECO:0000256" key="1">
    <source>
        <dbReference type="ARBA" id="ARBA00005854"/>
    </source>
</evidence>
<evidence type="ECO:0000259" key="6">
    <source>
        <dbReference type="Pfam" id="PF02826"/>
    </source>
</evidence>
<dbReference type="CDD" id="cd05299">
    <property type="entry name" value="CtBP_dh"/>
    <property type="match status" value="1"/>
</dbReference>
<keyword evidence="2 4" id="KW-0560">Oxidoreductase</keyword>
<dbReference type="InterPro" id="IPR006140">
    <property type="entry name" value="D-isomer_DH_NAD-bd"/>
</dbReference>
<sequence>MKFKVVNTIHVSGMDFGESLLESTGASLTNVMARTEDELIHCAKDADAVIGSGPVQSWTAKVLNAMAGCRIVASLGVGYGRIDLAAATDNGIVVTNTPDYCIDEVSGLVVALILALGRKLFSVDRAVRQKSVNFVPMRRKDIADVIHPVFRMRDQTVGIVGMGRIGVVTALKIKGLGMNVIAHAPSVPDPAILSLGVTPVDFDTLLETSDFISINASLTKSSVNMFDRGAFQKMKPTCYLINTARGEIVDQSALVEALRENRIAGAGIDTTVDEPIAADNPLLKMPNVILTGHSAWYSTSSDSPEFWHKAMTQVIKTLNGEWPLYAVNREVKRKWLQKWGKT</sequence>
<reference evidence="7 8" key="1">
    <citation type="submission" date="2019-11" db="EMBL/GenBank/DDBJ databases">
        <title>Comparative genomics of hydrocarbon-degrading Desulfosarcina strains.</title>
        <authorList>
            <person name="Watanabe M."/>
            <person name="Kojima H."/>
            <person name="Fukui M."/>
        </authorList>
    </citation>
    <scope>NUCLEOTIDE SEQUENCE [LARGE SCALE GENOMIC DNA]</scope>
    <source>
        <strain evidence="7 8">PL12</strain>
    </source>
</reference>